<evidence type="ECO:0000256" key="2">
    <source>
        <dbReference type="ARBA" id="ARBA00022705"/>
    </source>
</evidence>
<dbReference type="Gene3D" id="3.40.50.300">
    <property type="entry name" value="P-loop containing nucleotide triphosphate hydrolases"/>
    <property type="match status" value="1"/>
</dbReference>
<comment type="subcellular location">
    <subcellularLocation>
        <location evidence="1">Nucleus</location>
    </subcellularLocation>
</comment>
<organism evidence="11 12">
    <name type="scientific">Trichomonascus ciferrii</name>
    <dbReference type="NCBI Taxonomy" id="44093"/>
    <lineage>
        <taxon>Eukaryota</taxon>
        <taxon>Fungi</taxon>
        <taxon>Dikarya</taxon>
        <taxon>Ascomycota</taxon>
        <taxon>Saccharomycotina</taxon>
        <taxon>Dipodascomycetes</taxon>
        <taxon>Dipodascales</taxon>
        <taxon>Trichomonascaceae</taxon>
        <taxon>Trichomonascus</taxon>
        <taxon>Trichomonascus ciferrii complex</taxon>
    </lineage>
</organism>
<evidence type="ECO:0000259" key="10">
    <source>
        <dbReference type="SMART" id="SM00382"/>
    </source>
</evidence>
<evidence type="ECO:0000256" key="9">
    <source>
        <dbReference type="SAM" id="MobiDB-lite"/>
    </source>
</evidence>
<dbReference type="Gene3D" id="1.10.8.60">
    <property type="match status" value="1"/>
</dbReference>
<dbReference type="GO" id="GO:0006260">
    <property type="term" value="P:DNA replication"/>
    <property type="evidence" value="ECO:0007669"/>
    <property type="project" value="UniProtKB-KW"/>
</dbReference>
<dbReference type="GO" id="GO:0016887">
    <property type="term" value="F:ATP hydrolysis activity"/>
    <property type="evidence" value="ECO:0007669"/>
    <property type="project" value="InterPro"/>
</dbReference>
<reference evidence="11" key="1">
    <citation type="journal article" date="2019" name="G3 (Bethesda)">
        <title>Genome Assemblies of Two Rare Opportunistic Yeast Pathogens: Diutina rugosa (syn. Candida rugosa) and Trichomonascus ciferrii (syn. Candida ciferrii).</title>
        <authorList>
            <person name="Mixao V."/>
            <person name="Saus E."/>
            <person name="Hansen A.P."/>
            <person name="Lass-Florl C."/>
            <person name="Gabaldon T."/>
        </authorList>
    </citation>
    <scope>NUCLEOTIDE SEQUENCE</scope>
    <source>
        <strain evidence="11">CBS 4856</strain>
    </source>
</reference>
<evidence type="ECO:0000256" key="4">
    <source>
        <dbReference type="ARBA" id="ARBA00022840"/>
    </source>
</evidence>
<dbReference type="GO" id="GO:0005634">
    <property type="term" value="C:nucleus"/>
    <property type="evidence" value="ECO:0007669"/>
    <property type="project" value="UniProtKB-SubCell"/>
</dbReference>
<keyword evidence="4" id="KW-0067">ATP-binding</keyword>
<dbReference type="Proteomes" id="UP000761534">
    <property type="component" value="Unassembled WGS sequence"/>
</dbReference>
<gene>
    <name evidence="11" type="ORF">TRICI_002266</name>
</gene>
<dbReference type="GO" id="GO:0003677">
    <property type="term" value="F:DNA binding"/>
    <property type="evidence" value="ECO:0007669"/>
    <property type="project" value="UniProtKB-KW"/>
</dbReference>
<dbReference type="AlphaFoldDB" id="A0A642V693"/>
<keyword evidence="12" id="KW-1185">Reference proteome</keyword>
<evidence type="ECO:0000313" key="11">
    <source>
        <dbReference type="EMBL" id="KAA8915578.1"/>
    </source>
</evidence>
<feature type="compositionally biased region" description="Basic residues" evidence="9">
    <location>
        <begin position="446"/>
        <end position="455"/>
    </location>
</feature>
<evidence type="ECO:0000256" key="8">
    <source>
        <dbReference type="ARBA" id="ARBA00043975"/>
    </source>
</evidence>
<evidence type="ECO:0000256" key="5">
    <source>
        <dbReference type="ARBA" id="ARBA00023125"/>
    </source>
</evidence>
<evidence type="ECO:0000313" key="12">
    <source>
        <dbReference type="Proteomes" id="UP000761534"/>
    </source>
</evidence>
<keyword evidence="2" id="KW-0235">DNA replication</keyword>
<dbReference type="CDD" id="cd18140">
    <property type="entry name" value="HLD_clamp_RFC"/>
    <property type="match status" value="1"/>
</dbReference>
<dbReference type="SMART" id="SM00382">
    <property type="entry name" value="AAA"/>
    <property type="match status" value="1"/>
</dbReference>
<evidence type="ECO:0000256" key="7">
    <source>
        <dbReference type="ARBA" id="ARBA00023306"/>
    </source>
</evidence>
<feature type="region of interest" description="Disordered" evidence="9">
    <location>
        <begin position="53"/>
        <end position="72"/>
    </location>
</feature>
<dbReference type="EMBL" id="SWFS01000156">
    <property type="protein sequence ID" value="KAA8915578.1"/>
    <property type="molecule type" value="Genomic_DNA"/>
</dbReference>
<protein>
    <recommendedName>
        <fullName evidence="10">AAA+ ATPase domain-containing protein</fullName>
    </recommendedName>
</protein>
<dbReference type="SUPFAM" id="SSF52540">
    <property type="entry name" value="P-loop containing nucleoside triphosphate hydrolases"/>
    <property type="match status" value="1"/>
</dbReference>
<dbReference type="InterPro" id="IPR003959">
    <property type="entry name" value="ATPase_AAA_core"/>
</dbReference>
<comment type="similarity">
    <text evidence="8">Belongs to the activator 1 small subunits family. CTF18 subfamily.</text>
</comment>
<evidence type="ECO:0000256" key="6">
    <source>
        <dbReference type="ARBA" id="ARBA00023242"/>
    </source>
</evidence>
<dbReference type="InterPro" id="IPR053016">
    <property type="entry name" value="CTF18-RFC_complex"/>
</dbReference>
<keyword evidence="7" id="KW-0131">Cell cycle</keyword>
<dbReference type="CDD" id="cd00009">
    <property type="entry name" value="AAA"/>
    <property type="match status" value="1"/>
</dbReference>
<comment type="caution">
    <text evidence="11">The sequence shown here is derived from an EMBL/GenBank/DDBJ whole genome shotgun (WGS) entry which is preliminary data.</text>
</comment>
<feature type="domain" description="AAA+ ATPase" evidence="10">
    <location>
        <begin position="345"/>
        <end position="509"/>
    </location>
</feature>
<accession>A0A642V693</accession>
<feature type="region of interest" description="Disordered" evidence="9">
    <location>
        <begin position="793"/>
        <end position="822"/>
    </location>
</feature>
<dbReference type="VEuPathDB" id="FungiDB:TRICI_002266"/>
<evidence type="ECO:0000256" key="3">
    <source>
        <dbReference type="ARBA" id="ARBA00022741"/>
    </source>
</evidence>
<dbReference type="Pfam" id="PF00004">
    <property type="entry name" value="AAA"/>
    <property type="match status" value="1"/>
</dbReference>
<feature type="region of interest" description="Disordered" evidence="9">
    <location>
        <begin position="437"/>
        <end position="457"/>
    </location>
</feature>
<dbReference type="GO" id="GO:0005524">
    <property type="term" value="F:ATP binding"/>
    <property type="evidence" value="ECO:0007669"/>
    <property type="project" value="UniProtKB-KW"/>
</dbReference>
<sequence length="879" mass="98105">MNEATLFLDIGKSTMTNEHGPVTGSQLELDMDSMTTGTLEETQNGLLMMPNEETQEESLDQSNQEPESVFSKSSLLNDLTQGVVHDGSSGSVNKSSSEEAFSSSSLLAGVATSSAENGSDLDIVSASNGFSSSTLLNGISAVDTESAKESEASSAATGFTTSSLLMGMNEPSARSEERADGGLNSYSDARYESMMQDSRTYDGESRTFYTARLASGKVVSIYRGYKKQKSDQFHAETCLGKGAEGQARNFYGIPIHKMLADLERQKLDRLADTRTTEAPKTVATSKQKLLSEKWRPSKWIDLVGPEKVHRFMLKWLVAWSSVVFGTTPPDDNRGLERVDALGRPHKKVMLIHGPPGIGKTTVAHILAKQAGYDVVEINASDERSGPQVRTKIQNSMNNHRVIGSGKPVCIVADEIEGAAESGFIRVLLNMIESDSKALNQRQQHQQQKKKKKKNSPKLMQRPIIAICNDLYAPSLRELRNHAEVVSYTNISNHTMVNRLRDICRMEKIDLETSELKEIAETTQGDLRSSLNILQFGITRNADGSVAKKDLNKNWATLANRVFKRDNTVSKDIDAKGVIQEIDGYGEYDKLMNGCFSLYPKINYNDDMMSKPCELGEWTHFYEQLNAAIYGSQHPVGHYLSQPILAFHSLFSTQSMGKPERAKNDYEVFEAARRNNALCKEFLSYTNTQLRQIFDIKSAAMELSPYALQIISPNIDTPATMKPAERAKVKNSAHAMMCLNVSFRRDKLEGGTIIYRIDPPIEQLASFDQDQRQIHTVGKYTTRQAISEVIHHEKAKRNQQLAEKRPNNSEATTEPVKKQKVHDKKQKKVDFFGRVIEESINSEGGVETEVKEQDSHVWVQYVEGFSNAVRKELTWKDLWS</sequence>
<dbReference type="PANTHER" id="PTHR46765:SF1">
    <property type="entry name" value="P-LOOP CONTAINING NUCLEOSIDE TRIPHOSPHATE HYDROLASES SUPERFAMILY PROTEIN"/>
    <property type="match status" value="1"/>
</dbReference>
<proteinExistence type="inferred from homology"/>
<feature type="compositionally biased region" description="Polar residues" evidence="9">
    <location>
        <begin position="60"/>
        <end position="72"/>
    </location>
</feature>
<dbReference type="InterPro" id="IPR003593">
    <property type="entry name" value="AAA+_ATPase"/>
</dbReference>
<keyword evidence="6" id="KW-0539">Nucleus</keyword>
<dbReference type="OrthoDB" id="2195431at2759"/>
<keyword evidence="3" id="KW-0547">Nucleotide-binding</keyword>
<evidence type="ECO:0000256" key="1">
    <source>
        <dbReference type="ARBA" id="ARBA00004123"/>
    </source>
</evidence>
<dbReference type="PANTHER" id="PTHR46765">
    <property type="entry name" value="P-LOOP CONTAINING NUCLEOSIDE TRIPHOSPHATE HYDROLASES SUPERFAMILY PROTEIN"/>
    <property type="match status" value="1"/>
</dbReference>
<keyword evidence="5" id="KW-0238">DNA-binding</keyword>
<dbReference type="InterPro" id="IPR047854">
    <property type="entry name" value="RFC_lid"/>
</dbReference>
<dbReference type="InterPro" id="IPR027417">
    <property type="entry name" value="P-loop_NTPase"/>
</dbReference>
<name>A0A642V693_9ASCO</name>
<dbReference type="Pfam" id="PF21960">
    <property type="entry name" value="RCF1-5-like_lid"/>
    <property type="match status" value="1"/>
</dbReference>